<organism evidence="1 2">
    <name type="scientific">Ambispora gerdemannii</name>
    <dbReference type="NCBI Taxonomy" id="144530"/>
    <lineage>
        <taxon>Eukaryota</taxon>
        <taxon>Fungi</taxon>
        <taxon>Fungi incertae sedis</taxon>
        <taxon>Mucoromycota</taxon>
        <taxon>Glomeromycotina</taxon>
        <taxon>Glomeromycetes</taxon>
        <taxon>Archaeosporales</taxon>
        <taxon>Ambisporaceae</taxon>
        <taxon>Ambispora</taxon>
    </lineage>
</organism>
<evidence type="ECO:0000313" key="1">
    <source>
        <dbReference type="EMBL" id="CAG8618377.1"/>
    </source>
</evidence>
<dbReference type="EMBL" id="CAJVPL010002733">
    <property type="protein sequence ID" value="CAG8618377.1"/>
    <property type="molecule type" value="Genomic_DNA"/>
</dbReference>
<accession>A0A9N9CZY2</accession>
<reference evidence="1" key="1">
    <citation type="submission" date="2021-06" db="EMBL/GenBank/DDBJ databases">
        <authorList>
            <person name="Kallberg Y."/>
            <person name="Tangrot J."/>
            <person name="Rosling A."/>
        </authorList>
    </citation>
    <scope>NUCLEOTIDE SEQUENCE</scope>
    <source>
        <strain evidence="1">MT106</strain>
    </source>
</reference>
<name>A0A9N9CZY2_9GLOM</name>
<dbReference type="Proteomes" id="UP000789831">
    <property type="component" value="Unassembled WGS sequence"/>
</dbReference>
<protein>
    <submittedName>
        <fullName evidence="1">6044_t:CDS:1</fullName>
    </submittedName>
</protein>
<keyword evidence="2" id="KW-1185">Reference proteome</keyword>
<sequence>MKNPDRNIRTLFFAMLLLNVFTAGPLTKLFLIAVADASTKTLESISTDISAASTEIPTTIEINTSSTETIDTETKLPAMNDHSRTNRIESIISSISHTPSPSPTIIVITQTKTFTHQQHLKALRRLL</sequence>
<dbReference type="AlphaFoldDB" id="A0A9N9CZY2"/>
<proteinExistence type="predicted"/>
<evidence type="ECO:0000313" key="2">
    <source>
        <dbReference type="Proteomes" id="UP000789831"/>
    </source>
</evidence>
<gene>
    <name evidence="1" type="ORF">AGERDE_LOCUS9940</name>
</gene>
<comment type="caution">
    <text evidence="1">The sequence shown here is derived from an EMBL/GenBank/DDBJ whole genome shotgun (WGS) entry which is preliminary data.</text>
</comment>